<name>A0A6A6DMJ5_9PEZI</name>
<feature type="domain" description="Heterokaryon incompatibility" evidence="1">
    <location>
        <begin position="132"/>
        <end position="291"/>
    </location>
</feature>
<dbReference type="InterPro" id="IPR052895">
    <property type="entry name" value="HetReg/Transcr_Mod"/>
</dbReference>
<feature type="non-terminal residue" evidence="2">
    <location>
        <position position="1"/>
    </location>
</feature>
<dbReference type="EMBL" id="ML994656">
    <property type="protein sequence ID" value="KAF2180747.1"/>
    <property type="molecule type" value="Genomic_DNA"/>
</dbReference>
<accession>A0A6A6DMJ5</accession>
<dbReference type="OrthoDB" id="3477286at2759"/>
<evidence type="ECO:0000313" key="2">
    <source>
        <dbReference type="EMBL" id="KAF2180747.1"/>
    </source>
</evidence>
<sequence length="613" mass="71733">NQYNAAACHQNYLTFHRLGNFPVLLSVSLNSMQMKKLILLEKLHQVPTCFNNAHAIRLDIKFLRAEVDITKDIFCAPKNDLYYSNLQYSPLKKDGKEIRLLRILPASIARPEDGIMGELLQNIPLNEVQGTYSTLSYCAGSPQNTKRILVNRTECNVFTHLHVALLYCCHFWKQNCPTEGFLLWVDQICIEQPNLDDRCHQVGLMSEIYGSAKQSLISLATEEVKSECIEWAGRIQDVHTSEVRFLEGPESAFKHIREVLKDTADECGRSCLAFFDMLERPWWKRAWVLQEFCLSPTAYFPYGKQFATCQDLYSHTYKVYLAIQMELYKNFVRRLRSSNCTPRHILEPWLEFLVTRKENVRTDYVFILLQQKRWLSEKETINILNLLHRSSFFEASYERDKIYAFLGLVDAKYRIEADYRKPLWQVLRDMTRRITSCEDNLEVLLYLWTRQKFHAHSCSWVVDWRITAREVHLPIGDFSHLPEARADAKFYELAEPINLGLNIALQVWGVHIDSGLIVYHSQNAIITSKGYMFKRDNRSFIPFTKHPLEQHHQLWVIYGSVVPLFLSPLAQDHYRIIYPAVLRELIESSSHPLADVFDKVERGEQQRQRISIL</sequence>
<dbReference type="Pfam" id="PF06985">
    <property type="entry name" value="HET"/>
    <property type="match status" value="1"/>
</dbReference>
<protein>
    <recommendedName>
        <fullName evidence="1">Heterokaryon incompatibility domain-containing protein</fullName>
    </recommendedName>
</protein>
<dbReference type="PANTHER" id="PTHR24148">
    <property type="entry name" value="ANKYRIN REPEAT DOMAIN-CONTAINING PROTEIN 39 HOMOLOG-RELATED"/>
    <property type="match status" value="1"/>
</dbReference>
<reference evidence="2" key="1">
    <citation type="journal article" date="2020" name="Stud. Mycol.">
        <title>101 Dothideomycetes genomes: a test case for predicting lifestyles and emergence of pathogens.</title>
        <authorList>
            <person name="Haridas S."/>
            <person name="Albert R."/>
            <person name="Binder M."/>
            <person name="Bloem J."/>
            <person name="Labutti K."/>
            <person name="Salamov A."/>
            <person name="Andreopoulos B."/>
            <person name="Baker S."/>
            <person name="Barry K."/>
            <person name="Bills G."/>
            <person name="Bluhm B."/>
            <person name="Cannon C."/>
            <person name="Castanera R."/>
            <person name="Culley D."/>
            <person name="Daum C."/>
            <person name="Ezra D."/>
            <person name="Gonzalez J."/>
            <person name="Henrissat B."/>
            <person name="Kuo A."/>
            <person name="Liang C."/>
            <person name="Lipzen A."/>
            <person name="Lutzoni F."/>
            <person name="Magnuson J."/>
            <person name="Mondo S."/>
            <person name="Nolan M."/>
            <person name="Ohm R."/>
            <person name="Pangilinan J."/>
            <person name="Park H.-J."/>
            <person name="Ramirez L."/>
            <person name="Alfaro M."/>
            <person name="Sun H."/>
            <person name="Tritt A."/>
            <person name="Yoshinaga Y."/>
            <person name="Zwiers L.-H."/>
            <person name="Turgeon B."/>
            <person name="Goodwin S."/>
            <person name="Spatafora J."/>
            <person name="Crous P."/>
            <person name="Grigoriev I."/>
        </authorList>
    </citation>
    <scope>NUCLEOTIDE SEQUENCE</scope>
    <source>
        <strain evidence="2">CBS 207.26</strain>
    </source>
</reference>
<gene>
    <name evidence="2" type="ORF">K469DRAFT_793790</name>
</gene>
<dbReference type="AlphaFoldDB" id="A0A6A6DMJ5"/>
<keyword evidence="3" id="KW-1185">Reference proteome</keyword>
<evidence type="ECO:0000313" key="3">
    <source>
        <dbReference type="Proteomes" id="UP000800200"/>
    </source>
</evidence>
<proteinExistence type="predicted"/>
<dbReference type="InterPro" id="IPR010730">
    <property type="entry name" value="HET"/>
</dbReference>
<dbReference type="PANTHER" id="PTHR24148:SF64">
    <property type="entry name" value="HETEROKARYON INCOMPATIBILITY DOMAIN-CONTAINING PROTEIN"/>
    <property type="match status" value="1"/>
</dbReference>
<dbReference type="Proteomes" id="UP000800200">
    <property type="component" value="Unassembled WGS sequence"/>
</dbReference>
<organism evidence="2 3">
    <name type="scientific">Zopfia rhizophila CBS 207.26</name>
    <dbReference type="NCBI Taxonomy" id="1314779"/>
    <lineage>
        <taxon>Eukaryota</taxon>
        <taxon>Fungi</taxon>
        <taxon>Dikarya</taxon>
        <taxon>Ascomycota</taxon>
        <taxon>Pezizomycotina</taxon>
        <taxon>Dothideomycetes</taxon>
        <taxon>Dothideomycetes incertae sedis</taxon>
        <taxon>Zopfiaceae</taxon>
        <taxon>Zopfia</taxon>
    </lineage>
</organism>
<evidence type="ECO:0000259" key="1">
    <source>
        <dbReference type="Pfam" id="PF06985"/>
    </source>
</evidence>